<evidence type="ECO:0000313" key="2">
    <source>
        <dbReference type="Proteomes" id="UP001056978"/>
    </source>
</evidence>
<evidence type="ECO:0000313" key="1">
    <source>
        <dbReference type="EMBL" id="KAI4835146.1"/>
    </source>
</evidence>
<accession>A0ACB9Y2V2</accession>
<dbReference type="EMBL" id="CM043782">
    <property type="protein sequence ID" value="KAI4835146.1"/>
    <property type="molecule type" value="Genomic_DNA"/>
</dbReference>
<comment type="caution">
    <text evidence="1">The sequence shown here is derived from an EMBL/GenBank/DDBJ whole genome shotgun (WGS) entry which is preliminary data.</text>
</comment>
<organism evidence="1 2">
    <name type="scientific">Plasmodium brasilianum</name>
    <dbReference type="NCBI Taxonomy" id="5824"/>
    <lineage>
        <taxon>Eukaryota</taxon>
        <taxon>Sar</taxon>
        <taxon>Alveolata</taxon>
        <taxon>Apicomplexa</taxon>
        <taxon>Aconoidasida</taxon>
        <taxon>Haemosporida</taxon>
        <taxon>Plasmodiidae</taxon>
        <taxon>Plasmodium</taxon>
        <taxon>Plasmodium (Plasmodium)</taxon>
    </lineage>
</organism>
<gene>
    <name evidence="1" type="ORF">MKS88_005830</name>
</gene>
<dbReference type="Proteomes" id="UP001056978">
    <property type="component" value="Chromosome 14"/>
</dbReference>
<sequence length="540" mass="64614">MKEDKQRSADIHSENKSTPKTDCSVIHSLDVLTAYAIFTKYYLLYADNNNNELLKYKQSFYIIKKTINLLKNHYYNKINDINSLRAREKKLLVYLKRKIIILEDKCAFYSEHVEQLKKIYREQINLKNNKTQNLQDEVNNISKTSEEKIESNSTRILKLREDQIERLSQQLDSINNLYLKQVDSNKKLIMEVEELNKSILYLNNKIQEEKNNRNNVKRKLKFYMRYNRNKKQFKLNMAMLNKEEERVEKEEEKEDVCLSILCILKTELEMMDEEKKKKKYGDDKDKIILKNNNSFFKKIFNSNYKMKKKKNTTLFDTIYKKQFFSFYEKAFIENNKMKFDKIEKKKIFSIPLKNVKKSNNYDNIHNELKENIEEKEVQKREVKKKESHNKKNDRWNYLTLSNIYFYNNFNNNFDDEKNEHFHRNADGSNNRRFRRYRKGTSEQRQLENRKEGILNDAKEAAWKGENMSNGDTPSSGSPNGSTPINNSTNNYASNRNIDSKPISERTDMNNDNPKEREIRNKCNKSTQEDIKIKGADETVC</sequence>
<keyword evidence="2" id="KW-1185">Reference proteome</keyword>
<protein>
    <submittedName>
        <fullName evidence="1">Uncharacterized protein</fullName>
    </submittedName>
</protein>
<reference evidence="1" key="1">
    <citation type="submission" date="2022-06" db="EMBL/GenBank/DDBJ databases">
        <title>The First Complete Genome of the Simian Malaria Parasite Plasmodium brasilianum.</title>
        <authorList>
            <person name="Bajic M."/>
            <person name="Ravishankar S."/>
        </authorList>
    </citation>
    <scope>NUCLEOTIDE SEQUENCE</scope>
    <source>
        <strain evidence="1">Bolivian I</strain>
    </source>
</reference>
<name>A0ACB9Y2V2_PLABR</name>
<proteinExistence type="predicted"/>